<feature type="binding site" evidence="8">
    <location>
        <position position="88"/>
    </location>
    <ligand>
        <name>substrate</name>
    </ligand>
</feature>
<comment type="function">
    <text evidence="8">Catalyzes the ATP-dependent phosphorylation of N-acetyl-L-glutamate.</text>
</comment>
<name>A0A1Z1MDH1_9FLOR</name>
<evidence type="ECO:0000256" key="1">
    <source>
        <dbReference type="ARBA" id="ARBA00004828"/>
    </source>
</evidence>
<dbReference type="InterPro" id="IPR001048">
    <property type="entry name" value="Asp/Glu/Uridylate_kinase"/>
</dbReference>
<evidence type="ECO:0000256" key="4">
    <source>
        <dbReference type="ARBA" id="ARBA00022679"/>
    </source>
</evidence>
<dbReference type="NCBIfam" id="TIGR00761">
    <property type="entry name" value="argB"/>
    <property type="match status" value="1"/>
</dbReference>
<keyword evidence="10" id="KW-0150">Chloroplast</keyword>
<keyword evidence="3 8" id="KW-0028">Amino-acid biosynthesis</keyword>
<keyword evidence="6 8" id="KW-0418">Kinase</keyword>
<dbReference type="HAMAP" id="MF_00082">
    <property type="entry name" value="ArgB"/>
    <property type="match status" value="1"/>
</dbReference>
<dbReference type="PANTHER" id="PTHR23342:SF0">
    <property type="entry name" value="N-ACETYLGLUTAMATE SYNTHASE, MITOCHONDRIAL"/>
    <property type="match status" value="1"/>
</dbReference>
<evidence type="ECO:0000256" key="6">
    <source>
        <dbReference type="ARBA" id="ARBA00022777"/>
    </source>
</evidence>
<feature type="binding site" evidence="8">
    <location>
        <position position="181"/>
    </location>
    <ligand>
        <name>substrate</name>
    </ligand>
</feature>
<dbReference type="Gene3D" id="3.40.1160.10">
    <property type="entry name" value="Acetylglutamate kinase-like"/>
    <property type="match status" value="1"/>
</dbReference>
<evidence type="ECO:0000256" key="2">
    <source>
        <dbReference type="ARBA" id="ARBA00022571"/>
    </source>
</evidence>
<dbReference type="InterPro" id="IPR036393">
    <property type="entry name" value="AceGlu_kinase-like_sf"/>
</dbReference>
<geneLocation type="chloroplast" evidence="10"/>
<dbReference type="InterPro" id="IPR041727">
    <property type="entry name" value="NAGK-C"/>
</dbReference>
<feature type="domain" description="Aspartate/glutamate/uridylate kinase" evidence="9">
    <location>
        <begin position="27"/>
        <end position="263"/>
    </location>
</feature>
<keyword evidence="5 8" id="KW-0547">Nucleotide-binding</keyword>
<gene>
    <name evidence="8 10" type="primary">argB</name>
</gene>
<dbReference type="SUPFAM" id="SSF53633">
    <property type="entry name" value="Carbamate kinase-like"/>
    <property type="match status" value="1"/>
</dbReference>
<dbReference type="PRINTS" id="PR00474">
    <property type="entry name" value="GLU5KINASE"/>
</dbReference>
<dbReference type="AlphaFoldDB" id="A0A1Z1MDH1"/>
<evidence type="ECO:0000259" key="9">
    <source>
        <dbReference type="Pfam" id="PF00696"/>
    </source>
</evidence>
<dbReference type="GO" id="GO:0042450">
    <property type="term" value="P:L-arginine biosynthetic process via ornithine"/>
    <property type="evidence" value="ECO:0007669"/>
    <property type="project" value="UniProtKB-UniRule"/>
</dbReference>
<keyword evidence="10" id="KW-0934">Plastid</keyword>
<dbReference type="UniPathway" id="UPA00068">
    <property type="reaction ID" value="UER00107"/>
</dbReference>
<comment type="pathway">
    <text evidence="1 8">Amino-acid biosynthesis; L-arginine biosynthesis; N(2)-acetyl-L-ornithine from L-glutamate: step 2/4.</text>
</comment>
<keyword evidence="2 8" id="KW-0055">Arginine biosynthesis</keyword>
<feature type="site" description="Transition state stabilizer" evidence="8">
    <location>
        <position position="244"/>
    </location>
</feature>
<evidence type="ECO:0000256" key="5">
    <source>
        <dbReference type="ARBA" id="ARBA00022741"/>
    </source>
</evidence>
<dbReference type="PIRSF" id="PIRSF000728">
    <property type="entry name" value="NAGK"/>
    <property type="match status" value="1"/>
</dbReference>
<dbReference type="Pfam" id="PF00696">
    <property type="entry name" value="AA_kinase"/>
    <property type="match status" value="1"/>
</dbReference>
<evidence type="ECO:0000256" key="7">
    <source>
        <dbReference type="ARBA" id="ARBA00022840"/>
    </source>
</evidence>
<keyword evidence="7 8" id="KW-0067">ATP-binding</keyword>
<dbReference type="GO" id="GO:0009507">
    <property type="term" value="C:chloroplast"/>
    <property type="evidence" value="ECO:0007669"/>
    <property type="project" value="UniProtKB-SubCell"/>
</dbReference>
<comment type="catalytic activity">
    <reaction evidence="8">
        <text>N-acetyl-L-glutamate + ATP = N-acetyl-L-glutamyl 5-phosphate + ADP</text>
        <dbReference type="Rhea" id="RHEA:14629"/>
        <dbReference type="ChEBI" id="CHEBI:30616"/>
        <dbReference type="ChEBI" id="CHEBI:44337"/>
        <dbReference type="ChEBI" id="CHEBI:57936"/>
        <dbReference type="ChEBI" id="CHEBI:456216"/>
        <dbReference type="EC" id="2.7.2.8"/>
    </reaction>
</comment>
<dbReference type="EMBL" id="MF101429">
    <property type="protein sequence ID" value="ARW63804.1"/>
    <property type="molecule type" value="Genomic_DNA"/>
</dbReference>
<dbReference type="InterPro" id="IPR001057">
    <property type="entry name" value="Glu/AcGlu_kinase"/>
</dbReference>
<keyword evidence="4 8" id="KW-0808">Transferase</keyword>
<evidence type="ECO:0000256" key="8">
    <source>
        <dbReference type="HAMAP-Rule" id="MF_00082"/>
    </source>
</evidence>
<comment type="similarity">
    <text evidence="8">Belongs to the acetylglutamate kinase family. ArgB subfamily.</text>
</comment>
<comment type="subcellular location">
    <subcellularLocation>
        <location evidence="8">Plastid</location>
        <location evidence="8">Chloroplast</location>
    </subcellularLocation>
</comment>
<organism evidence="10">
    <name type="scientific">Chondria sp.</name>
    <name type="common">in: red algae</name>
    <dbReference type="NCBI Taxonomy" id="1982705"/>
    <lineage>
        <taxon>Eukaryota</taxon>
        <taxon>Rhodophyta</taxon>
        <taxon>Florideophyceae</taxon>
        <taxon>Rhodymeniophycidae</taxon>
        <taxon>Ceramiales</taxon>
        <taxon>Rhodomelaceae</taxon>
        <taxon>Chondrieae</taxon>
        <taxon>Chondria</taxon>
    </lineage>
</organism>
<reference evidence="10" key="1">
    <citation type="journal article" date="2017" name="J. Phycol.">
        <title>Analysis of chloroplast genomes and a supermatrix inform reclassification of the Rhodomelaceae (Rhodophyta).</title>
        <authorList>
            <person name="Diaz-Tapia P."/>
            <person name="Maggs C.A."/>
            <person name="West J.A."/>
            <person name="Verbruggen H."/>
        </authorList>
    </citation>
    <scope>NUCLEOTIDE SEQUENCE</scope>
    <source>
        <strain evidence="10">PD620</strain>
    </source>
</reference>
<feature type="binding site" evidence="8">
    <location>
        <begin position="66"/>
        <end position="67"/>
    </location>
    <ligand>
        <name>substrate</name>
    </ligand>
</feature>
<proteinExistence type="inferred from homology"/>
<dbReference type="GO" id="GO:0005524">
    <property type="term" value="F:ATP binding"/>
    <property type="evidence" value="ECO:0007669"/>
    <property type="project" value="UniProtKB-UniRule"/>
</dbReference>
<dbReference type="GO" id="GO:0003991">
    <property type="term" value="F:acetylglutamate kinase activity"/>
    <property type="evidence" value="ECO:0007669"/>
    <property type="project" value="UniProtKB-UniRule"/>
</dbReference>
<dbReference type="FunFam" id="3.40.1160.10:FF:000004">
    <property type="entry name" value="Acetylglutamate kinase"/>
    <property type="match status" value="1"/>
</dbReference>
<evidence type="ECO:0000313" key="10">
    <source>
        <dbReference type="EMBL" id="ARW63804.1"/>
    </source>
</evidence>
<accession>A0A1Z1MDH1</accession>
<dbReference type="EC" id="2.7.2.8" evidence="8"/>
<feature type="site" description="Transition state stabilizer" evidence="8">
    <location>
        <position position="31"/>
    </location>
</feature>
<dbReference type="InterPro" id="IPR004662">
    <property type="entry name" value="AcgluKinase_fam"/>
</dbReference>
<protein>
    <recommendedName>
        <fullName evidence="8">Acetylglutamate kinase</fullName>
        <ecNumber evidence="8">2.7.2.8</ecNumber>
    </recommendedName>
    <alternativeName>
        <fullName evidence="8">N-acetyl-L-glutamate 5-phosphotransferase</fullName>
    </alternativeName>
    <alternativeName>
        <fullName evidence="8">NAG kinase</fullName>
        <shortName evidence="8">NAGK</shortName>
    </alternativeName>
</protein>
<dbReference type="InterPro" id="IPR037528">
    <property type="entry name" value="ArgB"/>
</dbReference>
<sequence length="286" mass="30868">MSNNLISDRFCFSPDVLSLARKYAGSTFVVKYGGSAMKDSTVQSNVIQDLSLLHSLGINIVLVHGGGAFINNWLNKLNIKPQFSNGIRVTDLQTMEIVEMVLAGKVNKKLVSLINQNNILSVGLSGQDANLVLASSISSKNDNLTGKVDCVNPYILNLLIANKCIPVIASIASDHKGNRYNINADTIASAIASSLGAEKLILLTDTPGVLSNVNDYSTLIKHLNLEMIDNLKRNNIITGGMIPKIQSCVDALSQNVESAHIINGKMTNSLLREVLTYERIGSMITL</sequence>
<evidence type="ECO:0000256" key="3">
    <source>
        <dbReference type="ARBA" id="ARBA00022605"/>
    </source>
</evidence>
<dbReference type="PANTHER" id="PTHR23342">
    <property type="entry name" value="N-ACETYLGLUTAMATE SYNTHASE"/>
    <property type="match status" value="1"/>
</dbReference>
<dbReference type="CDD" id="cd04250">
    <property type="entry name" value="AAK_NAGK-C"/>
    <property type="match status" value="1"/>
</dbReference>